<evidence type="ECO:0000313" key="2">
    <source>
        <dbReference type="Proteomes" id="UP001164250"/>
    </source>
</evidence>
<protein>
    <submittedName>
        <fullName evidence="1">Uncharacterized protein</fullName>
    </submittedName>
</protein>
<gene>
    <name evidence="1" type="ORF">Patl1_03296</name>
</gene>
<accession>A0ACC1CCL1</accession>
<reference evidence="2" key="1">
    <citation type="journal article" date="2023" name="G3 (Bethesda)">
        <title>Genome assembly and association tests identify interacting loci associated with vigor, precocity, and sex in interspecific pistachio rootstocks.</title>
        <authorList>
            <person name="Palmer W."/>
            <person name="Jacygrad E."/>
            <person name="Sagayaradj S."/>
            <person name="Cavanaugh K."/>
            <person name="Han R."/>
            <person name="Bertier L."/>
            <person name="Beede B."/>
            <person name="Kafkas S."/>
            <person name="Golino D."/>
            <person name="Preece J."/>
            <person name="Michelmore R."/>
        </authorList>
    </citation>
    <scope>NUCLEOTIDE SEQUENCE [LARGE SCALE GENOMIC DNA]</scope>
</reference>
<proteinExistence type="predicted"/>
<sequence>MFVSVVGEDRITGKTADCIEIYSRMDGSADSTVTQDLSRGEEKMFNNRTRMQLSNYYKQYILKLYE</sequence>
<dbReference type="EMBL" id="CM047897">
    <property type="protein sequence ID" value="KAJ0113282.1"/>
    <property type="molecule type" value="Genomic_DNA"/>
</dbReference>
<organism evidence="1 2">
    <name type="scientific">Pistacia atlantica</name>
    <dbReference type="NCBI Taxonomy" id="434234"/>
    <lineage>
        <taxon>Eukaryota</taxon>
        <taxon>Viridiplantae</taxon>
        <taxon>Streptophyta</taxon>
        <taxon>Embryophyta</taxon>
        <taxon>Tracheophyta</taxon>
        <taxon>Spermatophyta</taxon>
        <taxon>Magnoliopsida</taxon>
        <taxon>eudicotyledons</taxon>
        <taxon>Gunneridae</taxon>
        <taxon>Pentapetalae</taxon>
        <taxon>rosids</taxon>
        <taxon>malvids</taxon>
        <taxon>Sapindales</taxon>
        <taxon>Anacardiaceae</taxon>
        <taxon>Pistacia</taxon>
    </lineage>
</organism>
<keyword evidence="2" id="KW-1185">Reference proteome</keyword>
<evidence type="ECO:0000313" key="1">
    <source>
        <dbReference type="EMBL" id="KAJ0113282.1"/>
    </source>
</evidence>
<dbReference type="Proteomes" id="UP001164250">
    <property type="component" value="Chromosome 1"/>
</dbReference>
<name>A0ACC1CCL1_9ROSI</name>
<comment type="caution">
    <text evidence="1">The sequence shown here is derived from an EMBL/GenBank/DDBJ whole genome shotgun (WGS) entry which is preliminary data.</text>
</comment>